<evidence type="ECO:0000256" key="1">
    <source>
        <dbReference type="ARBA" id="ARBA00007316"/>
    </source>
</evidence>
<dbReference type="InterPro" id="IPR025669">
    <property type="entry name" value="AAA_dom"/>
</dbReference>
<keyword evidence="11" id="KW-1185">Reference proteome</keyword>
<dbReference type="InterPro" id="IPR027417">
    <property type="entry name" value="P-loop_NTPase"/>
</dbReference>
<evidence type="ECO:0000256" key="5">
    <source>
        <dbReference type="ARBA" id="ARBA00022777"/>
    </source>
</evidence>
<evidence type="ECO:0000256" key="2">
    <source>
        <dbReference type="ARBA" id="ARBA00011903"/>
    </source>
</evidence>
<evidence type="ECO:0000313" key="10">
    <source>
        <dbReference type="EMBL" id="SDB57937.1"/>
    </source>
</evidence>
<dbReference type="Gene3D" id="3.40.50.300">
    <property type="entry name" value="P-loop containing nucleotide triphosphate hydrolases"/>
    <property type="match status" value="1"/>
</dbReference>
<reference evidence="10 11" key="1">
    <citation type="submission" date="2016-10" db="EMBL/GenBank/DDBJ databases">
        <authorList>
            <person name="de Groot N.N."/>
        </authorList>
    </citation>
    <scope>NUCLEOTIDE SEQUENCE [LARGE SCALE GENOMIC DNA]</scope>
    <source>
        <strain evidence="10 11">ASO4-2</strain>
    </source>
</reference>
<comment type="catalytic activity">
    <reaction evidence="8">
        <text>L-tyrosyl-[protein] + ATP = O-phospho-L-tyrosyl-[protein] + ADP + H(+)</text>
        <dbReference type="Rhea" id="RHEA:10596"/>
        <dbReference type="Rhea" id="RHEA-COMP:10136"/>
        <dbReference type="Rhea" id="RHEA-COMP:20101"/>
        <dbReference type="ChEBI" id="CHEBI:15378"/>
        <dbReference type="ChEBI" id="CHEBI:30616"/>
        <dbReference type="ChEBI" id="CHEBI:46858"/>
        <dbReference type="ChEBI" id="CHEBI:61978"/>
        <dbReference type="ChEBI" id="CHEBI:456216"/>
        <dbReference type="EC" id="2.7.10.2"/>
    </reaction>
</comment>
<dbReference type="NCBIfam" id="TIGR01007">
    <property type="entry name" value="eps_fam"/>
    <property type="match status" value="1"/>
</dbReference>
<comment type="similarity">
    <text evidence="1">Belongs to the CpsD/CapB family.</text>
</comment>
<dbReference type="GO" id="GO:0004715">
    <property type="term" value="F:non-membrane spanning protein tyrosine kinase activity"/>
    <property type="evidence" value="ECO:0007669"/>
    <property type="project" value="UniProtKB-EC"/>
</dbReference>
<dbReference type="AlphaFoldDB" id="A0A1G6EKK9"/>
<evidence type="ECO:0000256" key="8">
    <source>
        <dbReference type="ARBA" id="ARBA00051245"/>
    </source>
</evidence>
<keyword evidence="5 10" id="KW-0418">Kinase</keyword>
<dbReference type="Proteomes" id="UP000198771">
    <property type="component" value="Unassembled WGS sequence"/>
</dbReference>
<dbReference type="GO" id="GO:0005524">
    <property type="term" value="F:ATP binding"/>
    <property type="evidence" value="ECO:0007669"/>
    <property type="project" value="UniProtKB-KW"/>
</dbReference>
<dbReference type="Pfam" id="PF13614">
    <property type="entry name" value="AAA_31"/>
    <property type="match status" value="1"/>
</dbReference>
<keyword evidence="7 10" id="KW-0829">Tyrosine-protein kinase</keyword>
<sequence>MSRIEQALEKAAKMRLGVTENQVGYVSAARLKPTPPQTSPEIFTPPEGSLKINNPTLVAATNPQSPMAEEYRKLKEMVIKLTRNDLTKNTLMVTSSMVGEGKTTTALNLAISLAQEYDHTVLLIDADLRRPCIMQYLGLDTKPGLTDCLLEKAQVSDVLVKTGIGKLTVLPSGRKAPNPGELFSSRKMRELVREMKHRYAERYIIIDTPPVLPFAETRSLSGIVDGVIMVVKSGLSTLENIRDAQYAMSGAHILGLVYNHAKPESLSSSYSYYYKNDYVEYGEALSR</sequence>
<accession>A0A1G6EKK9</accession>
<dbReference type="CDD" id="cd05387">
    <property type="entry name" value="BY-kinase"/>
    <property type="match status" value="1"/>
</dbReference>
<name>A0A1G6EKK9_9BACT</name>
<gene>
    <name evidence="10" type="ORF">SAMN05660653_02915</name>
</gene>
<dbReference type="RefSeq" id="WP_092123356.1">
    <property type="nucleotide sequence ID" value="NZ_FMXO01000019.1"/>
</dbReference>
<protein>
    <recommendedName>
        <fullName evidence="2">non-specific protein-tyrosine kinase</fullName>
        <ecNumber evidence="2">2.7.10.2</ecNumber>
    </recommendedName>
</protein>
<dbReference type="GO" id="GO:0005886">
    <property type="term" value="C:plasma membrane"/>
    <property type="evidence" value="ECO:0007669"/>
    <property type="project" value="TreeGrafter"/>
</dbReference>
<evidence type="ECO:0000259" key="9">
    <source>
        <dbReference type="Pfam" id="PF13614"/>
    </source>
</evidence>
<dbReference type="EC" id="2.7.10.2" evidence="2"/>
<organism evidence="10 11">
    <name type="scientific">Desulfonatronum thiosulfatophilum</name>
    <dbReference type="NCBI Taxonomy" id="617002"/>
    <lineage>
        <taxon>Bacteria</taxon>
        <taxon>Pseudomonadati</taxon>
        <taxon>Thermodesulfobacteriota</taxon>
        <taxon>Desulfovibrionia</taxon>
        <taxon>Desulfovibrionales</taxon>
        <taxon>Desulfonatronaceae</taxon>
        <taxon>Desulfonatronum</taxon>
    </lineage>
</organism>
<dbReference type="PANTHER" id="PTHR32309:SF13">
    <property type="entry name" value="FERRIC ENTEROBACTIN TRANSPORT PROTEIN FEPE"/>
    <property type="match status" value="1"/>
</dbReference>
<keyword evidence="3" id="KW-0808">Transferase</keyword>
<keyword evidence="6" id="KW-0067">ATP-binding</keyword>
<dbReference type="NCBIfam" id="TIGR03018">
    <property type="entry name" value="pepcterm_TyrKin"/>
    <property type="match status" value="1"/>
</dbReference>
<dbReference type="STRING" id="617002.SAMN05660653_02915"/>
<keyword evidence="4" id="KW-0547">Nucleotide-binding</keyword>
<dbReference type="EMBL" id="FMXO01000019">
    <property type="protein sequence ID" value="SDB57937.1"/>
    <property type="molecule type" value="Genomic_DNA"/>
</dbReference>
<dbReference type="PANTHER" id="PTHR32309">
    <property type="entry name" value="TYROSINE-PROTEIN KINASE"/>
    <property type="match status" value="1"/>
</dbReference>
<dbReference type="InterPro" id="IPR005702">
    <property type="entry name" value="Wzc-like_C"/>
</dbReference>
<evidence type="ECO:0000313" key="11">
    <source>
        <dbReference type="Proteomes" id="UP000198771"/>
    </source>
</evidence>
<evidence type="ECO:0000256" key="4">
    <source>
        <dbReference type="ARBA" id="ARBA00022741"/>
    </source>
</evidence>
<dbReference type="SUPFAM" id="SSF52540">
    <property type="entry name" value="P-loop containing nucleoside triphosphate hydrolases"/>
    <property type="match status" value="1"/>
</dbReference>
<dbReference type="OrthoDB" id="9812433at2"/>
<evidence type="ECO:0000256" key="3">
    <source>
        <dbReference type="ARBA" id="ARBA00022679"/>
    </source>
</evidence>
<dbReference type="InterPro" id="IPR050445">
    <property type="entry name" value="Bact_polysacc_biosynth/exp"/>
</dbReference>
<feature type="domain" description="AAA" evidence="9">
    <location>
        <begin position="99"/>
        <end position="237"/>
    </location>
</feature>
<evidence type="ECO:0000256" key="7">
    <source>
        <dbReference type="ARBA" id="ARBA00023137"/>
    </source>
</evidence>
<proteinExistence type="inferred from homology"/>
<evidence type="ECO:0000256" key="6">
    <source>
        <dbReference type="ARBA" id="ARBA00022840"/>
    </source>
</evidence>